<protein>
    <submittedName>
        <fullName evidence="1">Uncharacterized protein</fullName>
    </submittedName>
</protein>
<dbReference type="AlphaFoldDB" id="A0AAW0CRE9"/>
<accession>A0AAW0CRE9</accession>
<evidence type="ECO:0000313" key="2">
    <source>
        <dbReference type="Proteomes" id="UP001362999"/>
    </source>
</evidence>
<sequence length="203" mass="22874">MCTDVTITSHYVHLLPFHHYLSPLCSVYHSVGLGDYSGRLFALFDTASLSKITKICLFSFARSKSSIHGFRVTRASNILSQDLDTSPGRRKHRTNLGTQRWISILAQEGGNTRWISILAQEGGNTRWISILAQEGGNTRWISILAQEGGNTVHNAVDSLHPLNYLQSDQNMTRIIHTFASYRRPSLDPRYCFCTDLNVNFRSA</sequence>
<proteinExistence type="predicted"/>
<organism evidence="1 2">
    <name type="scientific">Favolaschia claudopus</name>
    <dbReference type="NCBI Taxonomy" id="2862362"/>
    <lineage>
        <taxon>Eukaryota</taxon>
        <taxon>Fungi</taxon>
        <taxon>Dikarya</taxon>
        <taxon>Basidiomycota</taxon>
        <taxon>Agaricomycotina</taxon>
        <taxon>Agaricomycetes</taxon>
        <taxon>Agaricomycetidae</taxon>
        <taxon>Agaricales</taxon>
        <taxon>Marasmiineae</taxon>
        <taxon>Mycenaceae</taxon>
        <taxon>Favolaschia</taxon>
    </lineage>
</organism>
<reference evidence="1 2" key="1">
    <citation type="journal article" date="2024" name="J Genomics">
        <title>Draft genome sequencing and assembly of Favolaschia claudopus CIRM-BRFM 2984 isolated from oak limbs.</title>
        <authorList>
            <person name="Navarro D."/>
            <person name="Drula E."/>
            <person name="Chaduli D."/>
            <person name="Cazenave R."/>
            <person name="Ahrendt S."/>
            <person name="Wang J."/>
            <person name="Lipzen A."/>
            <person name="Daum C."/>
            <person name="Barry K."/>
            <person name="Grigoriev I.V."/>
            <person name="Favel A."/>
            <person name="Rosso M.N."/>
            <person name="Martin F."/>
        </authorList>
    </citation>
    <scope>NUCLEOTIDE SEQUENCE [LARGE SCALE GENOMIC DNA]</scope>
    <source>
        <strain evidence="1 2">CIRM-BRFM 2984</strain>
    </source>
</reference>
<comment type="caution">
    <text evidence="1">The sequence shown here is derived from an EMBL/GenBank/DDBJ whole genome shotgun (WGS) entry which is preliminary data.</text>
</comment>
<dbReference type="Proteomes" id="UP001362999">
    <property type="component" value="Unassembled WGS sequence"/>
</dbReference>
<dbReference type="EMBL" id="JAWWNJ010000014">
    <property type="protein sequence ID" value="KAK7041338.1"/>
    <property type="molecule type" value="Genomic_DNA"/>
</dbReference>
<keyword evidence="2" id="KW-1185">Reference proteome</keyword>
<evidence type="ECO:0000313" key="1">
    <source>
        <dbReference type="EMBL" id="KAK7041338.1"/>
    </source>
</evidence>
<name>A0AAW0CRE9_9AGAR</name>
<gene>
    <name evidence="1" type="ORF">R3P38DRAFT_2768673</name>
</gene>